<proteinExistence type="predicted"/>
<evidence type="ECO:0000256" key="2">
    <source>
        <dbReference type="SAM" id="Coils"/>
    </source>
</evidence>
<dbReference type="PANTHER" id="PTHR21666">
    <property type="entry name" value="PEPTIDASE-RELATED"/>
    <property type="match status" value="1"/>
</dbReference>
<keyword evidence="6" id="KW-1185">Reference proteome</keyword>
<feature type="domain" description="M23ase beta-sheet core" evidence="4">
    <location>
        <begin position="300"/>
        <end position="394"/>
    </location>
</feature>
<dbReference type="Gene3D" id="6.10.250.3150">
    <property type="match status" value="1"/>
</dbReference>
<dbReference type="GO" id="GO:0004222">
    <property type="term" value="F:metalloendopeptidase activity"/>
    <property type="evidence" value="ECO:0007669"/>
    <property type="project" value="TreeGrafter"/>
</dbReference>
<accession>A0A6M4IMC0</accession>
<dbReference type="EMBL" id="CP053085">
    <property type="protein sequence ID" value="QJR34607.1"/>
    <property type="molecule type" value="Genomic_DNA"/>
</dbReference>
<keyword evidence="1 3" id="KW-0732">Signal</keyword>
<evidence type="ECO:0000259" key="4">
    <source>
        <dbReference type="Pfam" id="PF01551"/>
    </source>
</evidence>
<keyword evidence="2" id="KW-0175">Coiled coil</keyword>
<protein>
    <submittedName>
        <fullName evidence="5">Peptidoglycan DD-metalloendopeptidase family protein</fullName>
    </submittedName>
</protein>
<evidence type="ECO:0000256" key="1">
    <source>
        <dbReference type="ARBA" id="ARBA00022729"/>
    </source>
</evidence>
<gene>
    <name evidence="5" type="ORF">HKW67_03275</name>
</gene>
<organism evidence="5 6">
    <name type="scientific">Gemmatimonas groenlandica</name>
    <dbReference type="NCBI Taxonomy" id="2732249"/>
    <lineage>
        <taxon>Bacteria</taxon>
        <taxon>Pseudomonadati</taxon>
        <taxon>Gemmatimonadota</taxon>
        <taxon>Gemmatimonadia</taxon>
        <taxon>Gemmatimonadales</taxon>
        <taxon>Gemmatimonadaceae</taxon>
        <taxon>Gemmatimonas</taxon>
    </lineage>
</organism>
<dbReference type="KEGG" id="ggr:HKW67_03275"/>
<dbReference type="InterPro" id="IPR011055">
    <property type="entry name" value="Dup_hybrid_motif"/>
</dbReference>
<dbReference type="PANTHER" id="PTHR21666:SF289">
    <property type="entry name" value="L-ALA--D-GLU ENDOPEPTIDASE"/>
    <property type="match status" value="1"/>
</dbReference>
<dbReference type="CDD" id="cd12797">
    <property type="entry name" value="M23_peptidase"/>
    <property type="match status" value="1"/>
</dbReference>
<reference evidence="5 6" key="1">
    <citation type="submission" date="2020-05" db="EMBL/GenBank/DDBJ databases">
        <title>Complete genome sequence of Gemmatimonas greenlandica TET16.</title>
        <authorList>
            <person name="Zeng Y."/>
        </authorList>
    </citation>
    <scope>NUCLEOTIDE SEQUENCE [LARGE SCALE GENOMIC DNA]</scope>
    <source>
        <strain evidence="5 6">TET16</strain>
    </source>
</reference>
<dbReference type="InterPro" id="IPR016047">
    <property type="entry name" value="M23ase_b-sheet_dom"/>
</dbReference>
<dbReference type="AlphaFoldDB" id="A0A6M4IMC0"/>
<feature type="signal peptide" evidence="3">
    <location>
        <begin position="1"/>
        <end position="19"/>
    </location>
</feature>
<name>A0A6M4IMC0_9BACT</name>
<feature type="coiled-coil region" evidence="2">
    <location>
        <begin position="37"/>
        <end position="78"/>
    </location>
</feature>
<evidence type="ECO:0000313" key="5">
    <source>
        <dbReference type="EMBL" id="QJR34607.1"/>
    </source>
</evidence>
<feature type="chain" id="PRO_5026822563" evidence="3">
    <location>
        <begin position="20"/>
        <end position="402"/>
    </location>
</feature>
<dbReference type="Pfam" id="PF01551">
    <property type="entry name" value="Peptidase_M23"/>
    <property type="match status" value="1"/>
</dbReference>
<feature type="coiled-coil region" evidence="2">
    <location>
        <begin position="184"/>
        <end position="211"/>
    </location>
</feature>
<dbReference type="Gene3D" id="2.70.70.10">
    <property type="entry name" value="Glucose Permease (Domain IIA)"/>
    <property type="match status" value="1"/>
</dbReference>
<dbReference type="InterPro" id="IPR050570">
    <property type="entry name" value="Cell_wall_metabolism_enzyme"/>
</dbReference>
<evidence type="ECO:0000256" key="3">
    <source>
        <dbReference type="SAM" id="SignalP"/>
    </source>
</evidence>
<dbReference type="Proteomes" id="UP000500938">
    <property type="component" value="Chromosome"/>
</dbReference>
<dbReference type="SUPFAM" id="SSF51261">
    <property type="entry name" value="Duplicated hybrid motif"/>
    <property type="match status" value="1"/>
</dbReference>
<dbReference type="RefSeq" id="WP_171224034.1">
    <property type="nucleotide sequence ID" value="NZ_CP053085.1"/>
</dbReference>
<sequence length="402" mass="44363">MRAVVAFAFAVAVTGAAIAGTPTIARAQASGAPEQRLRQQQDELDKLRKERSDLEKKMADLQRSARTLSDEVTNLEAQRKATARLVGALDQQLETINTEVVKAGSGLVKAESELVNKRTALQRRMVEIYKRGSLYDVEAMLSAQSFAGLVARYKYLHELALHDRGLVRRVEGLRDQIISQRLLLVRLQDEVARNRSEKDREARRLAELESRRQRNLTTVQRSATQTRERLTQLARDEAKVAGVIASLETVRRRAEMSPNARPAAPSSIRTSDLGKLDWPVDGTILYRFGRVINPNNTTTRWNGIGIGASVGTAVKSIAAGEVVLADNVGTYGPTVIVQHGGGDYSVYGSLSRIDVRKGQQIPKGQTIGTVGATDPDLPPHLHFEIRPKGRSVDPLEWLRGQR</sequence>
<evidence type="ECO:0000313" key="6">
    <source>
        <dbReference type="Proteomes" id="UP000500938"/>
    </source>
</evidence>